<organism evidence="1 2">
    <name type="scientific">Mucilaginibacter terrigena</name>
    <dbReference type="NCBI Taxonomy" id="2492395"/>
    <lineage>
        <taxon>Bacteria</taxon>
        <taxon>Pseudomonadati</taxon>
        <taxon>Bacteroidota</taxon>
        <taxon>Sphingobacteriia</taxon>
        <taxon>Sphingobacteriales</taxon>
        <taxon>Sphingobacteriaceae</taxon>
        <taxon>Mucilaginibacter</taxon>
    </lineage>
</organism>
<evidence type="ECO:0000313" key="1">
    <source>
        <dbReference type="EMBL" id="RYU85636.1"/>
    </source>
</evidence>
<dbReference type="RefSeq" id="WP_129878271.1">
    <property type="nucleotide sequence ID" value="NZ_SEWG01000012.1"/>
</dbReference>
<accession>A0A4Q5LGX9</accession>
<reference evidence="1 2" key="1">
    <citation type="submission" date="2019-02" db="EMBL/GenBank/DDBJ databases">
        <title>Bacterial novel species Mucilaginibacter sp. 17JY9-4 isolated from soil.</title>
        <authorList>
            <person name="Jung H.-Y."/>
        </authorList>
    </citation>
    <scope>NUCLEOTIDE SEQUENCE [LARGE SCALE GENOMIC DNA]</scope>
    <source>
        <strain evidence="1 2">17JY9-4</strain>
    </source>
</reference>
<dbReference type="Proteomes" id="UP000293331">
    <property type="component" value="Unassembled WGS sequence"/>
</dbReference>
<sequence>MEKFLFDTTGLSSAEADDFDATSKALKEQFRIEVPGYIDFQMEQFEALNHHKAVNVRDVFAIKNACGDSYLLFVDMDTYHTHTKDKTTHFTEYQPWALAYLKRDFGRVFIRTETIIDKIREIIFPIELDFKEDKPFSDRYYVLTDDKRKAELAITQEFRDAMMAIKETDFVVEIFEHTLIIGNRKPITPEHTLYLADFVARLAELKC</sequence>
<evidence type="ECO:0000313" key="2">
    <source>
        <dbReference type="Proteomes" id="UP000293331"/>
    </source>
</evidence>
<keyword evidence="2" id="KW-1185">Reference proteome</keyword>
<gene>
    <name evidence="1" type="ORF">EWM62_19030</name>
</gene>
<proteinExistence type="predicted"/>
<comment type="caution">
    <text evidence="1">The sequence shown here is derived from an EMBL/GenBank/DDBJ whole genome shotgun (WGS) entry which is preliminary data.</text>
</comment>
<dbReference type="EMBL" id="SEWG01000012">
    <property type="protein sequence ID" value="RYU85636.1"/>
    <property type="molecule type" value="Genomic_DNA"/>
</dbReference>
<protein>
    <submittedName>
        <fullName evidence="1">Uncharacterized protein</fullName>
    </submittedName>
</protein>
<dbReference type="OrthoDB" id="791521at2"/>
<name>A0A4Q5LGX9_9SPHI</name>
<dbReference type="AlphaFoldDB" id="A0A4Q5LGX9"/>